<keyword evidence="12" id="KW-1185">Reference proteome</keyword>
<dbReference type="EMBL" id="SMFQ01000004">
    <property type="protein sequence ID" value="TCJ84492.1"/>
    <property type="molecule type" value="Genomic_DNA"/>
</dbReference>
<keyword evidence="8" id="KW-0186">Copper</keyword>
<evidence type="ECO:0000256" key="3">
    <source>
        <dbReference type="ARBA" id="ARBA00009620"/>
    </source>
</evidence>
<evidence type="ECO:0000256" key="2">
    <source>
        <dbReference type="ARBA" id="ARBA00004382"/>
    </source>
</evidence>
<dbReference type="SUPFAM" id="SSF110111">
    <property type="entry name" value="Ctag/Cox11"/>
    <property type="match status" value="1"/>
</dbReference>
<dbReference type="PANTHER" id="PTHR21320:SF3">
    <property type="entry name" value="CYTOCHROME C OXIDASE ASSEMBLY PROTEIN COX11, MITOCHONDRIAL-RELATED"/>
    <property type="match status" value="1"/>
</dbReference>
<evidence type="ECO:0000256" key="6">
    <source>
        <dbReference type="ARBA" id="ARBA00022968"/>
    </source>
</evidence>
<evidence type="ECO:0000256" key="4">
    <source>
        <dbReference type="ARBA" id="ARBA00015384"/>
    </source>
</evidence>
<evidence type="ECO:0000256" key="10">
    <source>
        <dbReference type="SAM" id="Phobius"/>
    </source>
</evidence>
<evidence type="ECO:0000256" key="7">
    <source>
        <dbReference type="ARBA" id="ARBA00022989"/>
    </source>
</evidence>
<comment type="function">
    <text evidence="1">Exerts its effect at some terminal stage of cytochrome c oxidase synthesis, probably by being involved in the insertion of the copper B into subunit I.</text>
</comment>
<gene>
    <name evidence="11" type="ORF">EV695_2449</name>
</gene>
<comment type="similarity">
    <text evidence="3">Belongs to the COX11/CtaG family.</text>
</comment>
<dbReference type="RefSeq" id="WP_131906246.1">
    <property type="nucleotide sequence ID" value="NZ_BAAAFU010000006.1"/>
</dbReference>
<accession>A0A4R1EWX7</accession>
<dbReference type="AlphaFoldDB" id="A0A4R1EWX7"/>
<dbReference type="Gene3D" id="2.60.370.10">
    <property type="entry name" value="Ctag/Cox11"/>
    <property type="match status" value="1"/>
</dbReference>
<feature type="transmembrane region" description="Helical" evidence="10">
    <location>
        <begin position="12"/>
        <end position="34"/>
    </location>
</feature>
<dbReference type="GO" id="GO:0005886">
    <property type="term" value="C:plasma membrane"/>
    <property type="evidence" value="ECO:0007669"/>
    <property type="project" value="UniProtKB-SubCell"/>
</dbReference>
<keyword evidence="7 10" id="KW-1133">Transmembrane helix</keyword>
<dbReference type="Pfam" id="PF04442">
    <property type="entry name" value="CtaG_Cox11"/>
    <property type="match status" value="1"/>
</dbReference>
<protein>
    <recommendedName>
        <fullName evidence="4">Cytochrome c oxidase assembly protein CtaG</fullName>
    </recommendedName>
</protein>
<evidence type="ECO:0000256" key="5">
    <source>
        <dbReference type="ARBA" id="ARBA00022692"/>
    </source>
</evidence>
<evidence type="ECO:0000256" key="9">
    <source>
        <dbReference type="ARBA" id="ARBA00023136"/>
    </source>
</evidence>
<dbReference type="InterPro" id="IPR007533">
    <property type="entry name" value="Cyt_c_oxidase_assmbl_CtaG"/>
</dbReference>
<keyword evidence="6" id="KW-0735">Signal-anchor</keyword>
<evidence type="ECO:0000313" key="12">
    <source>
        <dbReference type="Proteomes" id="UP000294887"/>
    </source>
</evidence>
<keyword evidence="5 10" id="KW-0812">Transmembrane</keyword>
<keyword evidence="9 10" id="KW-0472">Membrane</keyword>
<reference evidence="11 12" key="1">
    <citation type="submission" date="2019-03" db="EMBL/GenBank/DDBJ databases">
        <title>Genomic Encyclopedia of Type Strains, Phase IV (KMG-IV): sequencing the most valuable type-strain genomes for metagenomic binning, comparative biology and taxonomic classification.</title>
        <authorList>
            <person name="Goeker M."/>
        </authorList>
    </citation>
    <scope>NUCLEOTIDE SEQUENCE [LARGE SCALE GENOMIC DNA]</scope>
    <source>
        <strain evidence="11 12">DSM 24830</strain>
    </source>
</reference>
<evidence type="ECO:0000313" key="11">
    <source>
        <dbReference type="EMBL" id="TCJ84492.1"/>
    </source>
</evidence>
<sequence length="185" mass="20502">MGQQKQTISKAFWVKLFFVPLGMFGFAFALVPLYDTFCDITGLNGRTSSSSYEGQPISVDESRTITVDFLAATAPGFPVKFYPMTTTMKVVPGKLYTINYYAENRSNDVIIGQAVPSVAPGEAASHLKKLECFCFNNQKFEPKQPIEMPVRFFVDSEIGKDIYNITLSYNFIKVKDAATEGVAGL</sequence>
<comment type="caution">
    <text evidence="11">The sequence shown here is derived from an EMBL/GenBank/DDBJ whole genome shotgun (WGS) entry which is preliminary data.</text>
</comment>
<dbReference type="NCBIfam" id="NF003465">
    <property type="entry name" value="PRK05089.1"/>
    <property type="match status" value="1"/>
</dbReference>
<proteinExistence type="inferred from homology"/>
<name>A0A4R1EWX7_9GAMM</name>
<dbReference type="PANTHER" id="PTHR21320">
    <property type="entry name" value="CYTOCHROME C OXIDASE ASSEMBLY PROTEIN COX11-RELATED"/>
    <property type="match status" value="1"/>
</dbReference>
<dbReference type="OrthoDB" id="9804841at2"/>
<evidence type="ECO:0000256" key="1">
    <source>
        <dbReference type="ARBA" id="ARBA00004007"/>
    </source>
</evidence>
<comment type="subcellular location">
    <subcellularLocation>
        <location evidence="2">Cell inner membrane</location>
        <topology evidence="2">Single-pass type II membrane protein</topology>
        <orientation evidence="2">Periplasmic side</orientation>
    </subcellularLocation>
</comment>
<dbReference type="InterPro" id="IPR023471">
    <property type="entry name" value="CtaG/Cox11_dom_sf"/>
</dbReference>
<dbReference type="Proteomes" id="UP000294887">
    <property type="component" value="Unassembled WGS sequence"/>
</dbReference>
<evidence type="ECO:0000256" key="8">
    <source>
        <dbReference type="ARBA" id="ARBA00023008"/>
    </source>
</evidence>
<dbReference type="GO" id="GO:0005507">
    <property type="term" value="F:copper ion binding"/>
    <property type="evidence" value="ECO:0007669"/>
    <property type="project" value="InterPro"/>
</dbReference>
<organism evidence="11 12">
    <name type="scientific">Cocleimonas flava</name>
    <dbReference type="NCBI Taxonomy" id="634765"/>
    <lineage>
        <taxon>Bacteria</taxon>
        <taxon>Pseudomonadati</taxon>
        <taxon>Pseudomonadota</taxon>
        <taxon>Gammaproteobacteria</taxon>
        <taxon>Thiotrichales</taxon>
        <taxon>Thiotrichaceae</taxon>
        <taxon>Cocleimonas</taxon>
    </lineage>
</organism>
<dbReference type="PIRSF" id="PIRSF005413">
    <property type="entry name" value="COX11"/>
    <property type="match status" value="1"/>
</dbReference>